<sequence length="256" mass="28732">MTKNSKGPTRYQRTSLFTYVLVPLLLITVVAVAFVLNLFQFSNNRSSLDTANSDVAVAKNYISSLSIDGFSDWIFLDKASQIPSNNITFKPSSMYSSIVRRPSVTLSNDKKIVTLFTWTRDSGMLSQWQVTIAGQEVVHVKAEALDVGVGSFFARTEGFVPSRGVVLIDEETNQTNIKSNRQRSEDIQCYNDRDCYCHCCQRSLDSPTSNQLNQECPLFSKTSSEPLVECVFDLCGRHESNFSPKCINSKCIWISK</sequence>
<organism evidence="2 3">
    <name type="scientific">Candidatus Woesebacteria bacterium RIFCSPHIGHO2_01_FULL_39_28</name>
    <dbReference type="NCBI Taxonomy" id="1802496"/>
    <lineage>
        <taxon>Bacteria</taxon>
        <taxon>Candidatus Woeseibacteriota</taxon>
    </lineage>
</organism>
<protein>
    <submittedName>
        <fullName evidence="2">Uncharacterized protein</fullName>
    </submittedName>
</protein>
<name>A0A1F7YG79_9BACT</name>
<evidence type="ECO:0000256" key="1">
    <source>
        <dbReference type="SAM" id="Phobius"/>
    </source>
</evidence>
<proteinExistence type="predicted"/>
<keyword evidence="1" id="KW-0812">Transmembrane</keyword>
<keyword evidence="1" id="KW-0472">Membrane</keyword>
<evidence type="ECO:0000313" key="2">
    <source>
        <dbReference type="EMBL" id="OGM26341.1"/>
    </source>
</evidence>
<accession>A0A1F7YG79</accession>
<dbReference type="AlphaFoldDB" id="A0A1F7YG79"/>
<evidence type="ECO:0000313" key="3">
    <source>
        <dbReference type="Proteomes" id="UP000178851"/>
    </source>
</evidence>
<dbReference type="Proteomes" id="UP000178851">
    <property type="component" value="Unassembled WGS sequence"/>
</dbReference>
<reference evidence="2 3" key="1">
    <citation type="journal article" date="2016" name="Nat. Commun.">
        <title>Thousands of microbial genomes shed light on interconnected biogeochemical processes in an aquifer system.</title>
        <authorList>
            <person name="Anantharaman K."/>
            <person name="Brown C.T."/>
            <person name="Hug L.A."/>
            <person name="Sharon I."/>
            <person name="Castelle C.J."/>
            <person name="Probst A.J."/>
            <person name="Thomas B.C."/>
            <person name="Singh A."/>
            <person name="Wilkins M.J."/>
            <person name="Karaoz U."/>
            <person name="Brodie E.L."/>
            <person name="Williams K.H."/>
            <person name="Hubbard S.S."/>
            <person name="Banfield J.F."/>
        </authorList>
    </citation>
    <scope>NUCLEOTIDE SEQUENCE [LARGE SCALE GENOMIC DNA]</scope>
</reference>
<dbReference type="EMBL" id="MGGI01000014">
    <property type="protein sequence ID" value="OGM26341.1"/>
    <property type="molecule type" value="Genomic_DNA"/>
</dbReference>
<feature type="transmembrane region" description="Helical" evidence="1">
    <location>
        <begin position="16"/>
        <end position="39"/>
    </location>
</feature>
<comment type="caution">
    <text evidence="2">The sequence shown here is derived from an EMBL/GenBank/DDBJ whole genome shotgun (WGS) entry which is preliminary data.</text>
</comment>
<gene>
    <name evidence="2" type="ORF">A2627_00060</name>
</gene>
<keyword evidence="1" id="KW-1133">Transmembrane helix</keyword>